<comment type="caution">
    <text evidence="4">The sequence shown here is derived from an EMBL/GenBank/DDBJ whole genome shotgun (WGS) entry which is preliminary data.</text>
</comment>
<dbReference type="PROSITE" id="PS51257">
    <property type="entry name" value="PROKAR_LIPOPROTEIN"/>
    <property type="match status" value="1"/>
</dbReference>
<name>A0A3A4FAB8_9MICC</name>
<dbReference type="Pfam" id="PF00079">
    <property type="entry name" value="Serpin"/>
    <property type="match status" value="1"/>
</dbReference>
<dbReference type="GO" id="GO:0004867">
    <property type="term" value="F:serine-type endopeptidase inhibitor activity"/>
    <property type="evidence" value="ECO:0007669"/>
    <property type="project" value="InterPro"/>
</dbReference>
<evidence type="ECO:0000256" key="1">
    <source>
        <dbReference type="RuleBase" id="RU000411"/>
    </source>
</evidence>
<protein>
    <submittedName>
        <fullName evidence="4">Serpin family protein</fullName>
    </submittedName>
</protein>
<keyword evidence="5" id="KW-1185">Reference proteome</keyword>
<dbReference type="SMART" id="SM00093">
    <property type="entry name" value="SERPIN"/>
    <property type="match status" value="1"/>
</dbReference>
<accession>A0A3A4FAB8</accession>
<dbReference type="InterPro" id="IPR036186">
    <property type="entry name" value="Serpin_sf"/>
</dbReference>
<dbReference type="InterPro" id="IPR042185">
    <property type="entry name" value="Serpin_sf_2"/>
</dbReference>
<feature type="chain" id="PRO_5038500700" evidence="2">
    <location>
        <begin position="25"/>
        <end position="423"/>
    </location>
</feature>
<evidence type="ECO:0000313" key="5">
    <source>
        <dbReference type="Proteomes" id="UP000266615"/>
    </source>
</evidence>
<feature type="domain" description="Serpin" evidence="3">
    <location>
        <begin position="62"/>
        <end position="420"/>
    </location>
</feature>
<dbReference type="InterPro" id="IPR023796">
    <property type="entry name" value="Serpin_dom"/>
</dbReference>
<comment type="similarity">
    <text evidence="1">Belongs to the serpin family.</text>
</comment>
<dbReference type="AlphaFoldDB" id="A0A3A4FAB8"/>
<feature type="signal peptide" evidence="2">
    <location>
        <begin position="1"/>
        <end position="24"/>
    </location>
</feature>
<sequence length="423" mass="44494">MRHDHLFRTAGALLLGLLTLSACMADHGQEVGSAEEYEPASLSEADALADVVSAATRFGAEALVESAQGQNVVLSPASIMVALAMLGEGAEGPAAAELDELLGAAGADRTSAFSALQAAVLEYDGDPAVVQEDDLPDTPLLHMANQLVLSDSPSPDQDFLDVLASSYDAGVVTADFAAADSQQLLDEWVYEHTGGLVKESAVETPDPDLVFVLLSAIVLAAQWQVQFDPANTAQRDFTTAGGDTVEAETMQQTFEAAYTEHDDAQVIRLPYTEGFAMDVVLPADVAAPADFTDQSWSAVDAAFAEETQTSVDLALPTVDMQNNKDLVTLLKGMGAPNTVAGNDLSRIDPAVEINQAAHQAVLRIDEEGTVAAAVTEIAGVTSAPVDPPDAVEMTVDRPYLVRIVHQETNWPLFMASIADPTEG</sequence>
<dbReference type="Gene3D" id="3.30.497.10">
    <property type="entry name" value="Antithrombin, subunit I, domain 2"/>
    <property type="match status" value="1"/>
</dbReference>
<dbReference type="RefSeq" id="WP_119902886.1">
    <property type="nucleotide sequence ID" value="NZ_QYZP01000002.1"/>
</dbReference>
<dbReference type="InterPro" id="IPR000215">
    <property type="entry name" value="Serpin_fam"/>
</dbReference>
<dbReference type="Gene3D" id="2.30.39.10">
    <property type="entry name" value="Alpha-1-antitrypsin, domain 1"/>
    <property type="match status" value="1"/>
</dbReference>
<evidence type="ECO:0000256" key="2">
    <source>
        <dbReference type="SAM" id="SignalP"/>
    </source>
</evidence>
<dbReference type="EMBL" id="QYZP01000002">
    <property type="protein sequence ID" value="RJN32097.1"/>
    <property type="molecule type" value="Genomic_DNA"/>
</dbReference>
<keyword evidence="2" id="KW-0732">Signal</keyword>
<reference evidence="4 5" key="1">
    <citation type="submission" date="2018-09" db="EMBL/GenBank/DDBJ databases">
        <title>Nesterenkonia natronophila sp. nov., an alkaliphilic actinobacteriume isolated from a soda lake, and emended description of the genus Nesterenkonia.</title>
        <authorList>
            <person name="Menes R.J."/>
            <person name="Iriarte A."/>
        </authorList>
    </citation>
    <scope>NUCLEOTIDE SEQUENCE [LARGE SCALE GENOMIC DNA]</scope>
    <source>
        <strain evidence="4 5">M8</strain>
    </source>
</reference>
<dbReference type="InterPro" id="IPR042178">
    <property type="entry name" value="Serpin_sf_1"/>
</dbReference>
<dbReference type="Proteomes" id="UP000266615">
    <property type="component" value="Unassembled WGS sequence"/>
</dbReference>
<evidence type="ECO:0000259" key="3">
    <source>
        <dbReference type="SMART" id="SM00093"/>
    </source>
</evidence>
<dbReference type="PANTHER" id="PTHR11461">
    <property type="entry name" value="SERINE PROTEASE INHIBITOR, SERPIN"/>
    <property type="match status" value="1"/>
</dbReference>
<gene>
    <name evidence="4" type="ORF">D3250_08455</name>
</gene>
<dbReference type="PANTHER" id="PTHR11461:SF211">
    <property type="entry name" value="GH10112P-RELATED"/>
    <property type="match status" value="1"/>
</dbReference>
<dbReference type="SUPFAM" id="SSF56574">
    <property type="entry name" value="Serpins"/>
    <property type="match status" value="1"/>
</dbReference>
<proteinExistence type="inferred from homology"/>
<evidence type="ECO:0000313" key="4">
    <source>
        <dbReference type="EMBL" id="RJN32097.1"/>
    </source>
</evidence>
<dbReference type="OrthoDB" id="9764871at2"/>
<dbReference type="GO" id="GO:0005615">
    <property type="term" value="C:extracellular space"/>
    <property type="evidence" value="ECO:0007669"/>
    <property type="project" value="InterPro"/>
</dbReference>
<organism evidence="4 5">
    <name type="scientific">Nesterenkonia natronophila</name>
    <dbReference type="NCBI Taxonomy" id="2174932"/>
    <lineage>
        <taxon>Bacteria</taxon>
        <taxon>Bacillati</taxon>
        <taxon>Actinomycetota</taxon>
        <taxon>Actinomycetes</taxon>
        <taxon>Micrococcales</taxon>
        <taxon>Micrococcaceae</taxon>
        <taxon>Nesterenkonia</taxon>
    </lineage>
</organism>